<proteinExistence type="predicted"/>
<keyword evidence="2 5" id="KW-0812">Transmembrane</keyword>
<dbReference type="AlphaFoldDB" id="A0A397I2A9"/>
<accession>A0A397I2A9</accession>
<evidence type="ECO:0000313" key="7">
    <source>
        <dbReference type="Proteomes" id="UP000266861"/>
    </source>
</evidence>
<dbReference type="EMBL" id="PQFF01000277">
    <property type="protein sequence ID" value="RHZ66980.1"/>
    <property type="molecule type" value="Genomic_DNA"/>
</dbReference>
<evidence type="ECO:0000256" key="4">
    <source>
        <dbReference type="ARBA" id="ARBA00023136"/>
    </source>
</evidence>
<dbReference type="InterPro" id="IPR024371">
    <property type="entry name" value="AcetylCoA_trans_1-like"/>
</dbReference>
<dbReference type="GO" id="GO:0035348">
    <property type="term" value="P:acetyl-CoA transmembrane transport"/>
    <property type="evidence" value="ECO:0007669"/>
    <property type="project" value="InterPro"/>
</dbReference>
<feature type="transmembrane region" description="Helical" evidence="5">
    <location>
        <begin position="76"/>
        <end position="96"/>
    </location>
</feature>
<protein>
    <recommendedName>
        <fullName evidence="8">Acetyl-coenzyme A transporter 1</fullName>
    </recommendedName>
</protein>
<keyword evidence="7" id="KW-1185">Reference proteome</keyword>
<dbReference type="PANTHER" id="PTHR12778:SF9">
    <property type="entry name" value="ACETYL-COENZYME A TRANSPORTER 1"/>
    <property type="match status" value="1"/>
</dbReference>
<dbReference type="GO" id="GO:0016020">
    <property type="term" value="C:membrane"/>
    <property type="evidence" value="ECO:0007669"/>
    <property type="project" value="UniProtKB-SubCell"/>
</dbReference>
<keyword evidence="4 5" id="KW-0472">Membrane</keyword>
<dbReference type="PANTHER" id="PTHR12778">
    <property type="entry name" value="SOLUTE CARRIER FAMILY 33 ACETYL-COA TRANSPORTER -RELATED"/>
    <property type="match status" value="1"/>
</dbReference>
<evidence type="ECO:0000256" key="1">
    <source>
        <dbReference type="ARBA" id="ARBA00004141"/>
    </source>
</evidence>
<organism evidence="6 7">
    <name type="scientific">Diversispora epigaea</name>
    <dbReference type="NCBI Taxonomy" id="1348612"/>
    <lineage>
        <taxon>Eukaryota</taxon>
        <taxon>Fungi</taxon>
        <taxon>Fungi incertae sedis</taxon>
        <taxon>Mucoromycota</taxon>
        <taxon>Glomeromycotina</taxon>
        <taxon>Glomeromycetes</taxon>
        <taxon>Diversisporales</taxon>
        <taxon>Diversisporaceae</taxon>
        <taxon>Diversispora</taxon>
    </lineage>
</organism>
<reference evidence="6 7" key="1">
    <citation type="submission" date="2018-08" db="EMBL/GenBank/DDBJ databases">
        <title>Genome and evolution of the arbuscular mycorrhizal fungus Diversispora epigaea (formerly Glomus versiforme) and its bacterial endosymbionts.</title>
        <authorList>
            <person name="Sun X."/>
            <person name="Fei Z."/>
            <person name="Harrison M."/>
        </authorList>
    </citation>
    <scope>NUCLEOTIDE SEQUENCE [LARGE SCALE GENOMIC DNA]</scope>
    <source>
        <strain evidence="6 7">IT104</strain>
    </source>
</reference>
<evidence type="ECO:0000256" key="5">
    <source>
        <dbReference type="SAM" id="Phobius"/>
    </source>
</evidence>
<evidence type="ECO:0008006" key="8">
    <source>
        <dbReference type="Google" id="ProtNLM"/>
    </source>
</evidence>
<dbReference type="STRING" id="1348612.A0A397I2A9"/>
<evidence type="ECO:0000313" key="6">
    <source>
        <dbReference type="EMBL" id="RHZ66980.1"/>
    </source>
</evidence>
<sequence length="116" mass="13057">MALIADPVIGGTYMTLLATFSNFGGTWPRFFVLEAVDYFTIAMCRQNLNDPFPCVTELEKSLCNERGGKCVVERDGYYIASAACIAIGTVFFMFILPQIKRLQSMPPKVWKLKMNN</sequence>
<dbReference type="GO" id="GO:0008521">
    <property type="term" value="F:acetyl-CoA transmembrane transporter activity"/>
    <property type="evidence" value="ECO:0007669"/>
    <property type="project" value="InterPro"/>
</dbReference>
<evidence type="ECO:0000256" key="3">
    <source>
        <dbReference type="ARBA" id="ARBA00022989"/>
    </source>
</evidence>
<gene>
    <name evidence="6" type="ORF">Glove_303g94</name>
</gene>
<evidence type="ECO:0000256" key="2">
    <source>
        <dbReference type="ARBA" id="ARBA00022692"/>
    </source>
</evidence>
<comment type="subcellular location">
    <subcellularLocation>
        <location evidence="1">Membrane</location>
        <topology evidence="1">Multi-pass membrane protein</topology>
    </subcellularLocation>
</comment>
<comment type="caution">
    <text evidence="6">The sequence shown here is derived from an EMBL/GenBank/DDBJ whole genome shotgun (WGS) entry which is preliminary data.</text>
</comment>
<dbReference type="Pfam" id="PF13000">
    <property type="entry name" value="Acatn"/>
    <property type="match status" value="1"/>
</dbReference>
<name>A0A397I2A9_9GLOM</name>
<dbReference type="InterPro" id="IPR004752">
    <property type="entry name" value="AmpG_permease/AT-1"/>
</dbReference>
<dbReference type="OrthoDB" id="6415790at2759"/>
<dbReference type="Proteomes" id="UP000266861">
    <property type="component" value="Unassembled WGS sequence"/>
</dbReference>
<keyword evidence="3 5" id="KW-1133">Transmembrane helix</keyword>